<reference evidence="5 6" key="1">
    <citation type="journal article" date="2013" name="Nature">
        <title>Anaerobic oxidation of methane coupled to nitrate reduction in a novel archaeal lineage.</title>
        <authorList>
            <person name="Haroon M.F."/>
            <person name="Hu S."/>
            <person name="Shi Y."/>
            <person name="Imelfort M."/>
            <person name="Keller J."/>
            <person name="Hugenholtz P."/>
            <person name="Yuan Z."/>
            <person name="Tyson G.W."/>
        </authorList>
    </citation>
    <scope>NUCLEOTIDE SEQUENCE [LARGE SCALE GENOMIC DNA]</scope>
    <source>
        <strain evidence="5 6">ANME-2d</strain>
    </source>
</reference>
<evidence type="ECO:0000313" key="6">
    <source>
        <dbReference type="Proteomes" id="UP000027153"/>
    </source>
</evidence>
<dbReference type="EMBL" id="JMIY01000002">
    <property type="protein sequence ID" value="KCZ72600.1"/>
    <property type="molecule type" value="Genomic_DNA"/>
</dbReference>
<dbReference type="Proteomes" id="UP000027153">
    <property type="component" value="Unassembled WGS sequence"/>
</dbReference>
<evidence type="ECO:0000259" key="4">
    <source>
        <dbReference type="SMART" id="SM00903"/>
    </source>
</evidence>
<sequence length="183" mass="19622">MKMEANIKPNRLFAPQLVGLVSSIDKNGRPNVATLAWITSVSADPPLVSIAVGSTRYTHGCIIHSKEFVLNLPTIDILKEVQLAGSISGRDVDKFKETGLTPVSSIALKTPGVEQCAAHLECKVIDMKEAGDHTLFIGKVVATVCNVEAIRDGVLDISRIKPIMHLGGTLFTTAGEIVDSKNY</sequence>
<dbReference type="SMART" id="SM00903">
    <property type="entry name" value="Flavin_Reduct"/>
    <property type="match status" value="1"/>
</dbReference>
<evidence type="ECO:0000256" key="2">
    <source>
        <dbReference type="ARBA" id="ARBA00022630"/>
    </source>
</evidence>
<dbReference type="OrthoDB" id="8522at2157"/>
<keyword evidence="6" id="KW-1185">Reference proteome</keyword>
<dbReference type="InterPro" id="IPR002563">
    <property type="entry name" value="Flavin_Rdtase-like_dom"/>
</dbReference>
<dbReference type="RefSeq" id="WP_052368575.1">
    <property type="nucleotide sequence ID" value="NZ_JMIY01000002.1"/>
</dbReference>
<dbReference type="PANTHER" id="PTHR43567">
    <property type="entry name" value="FLAVOREDOXIN-RELATED-RELATED"/>
    <property type="match status" value="1"/>
</dbReference>
<evidence type="ECO:0000256" key="1">
    <source>
        <dbReference type="ARBA" id="ARBA00001917"/>
    </source>
</evidence>
<dbReference type="GO" id="GO:0010181">
    <property type="term" value="F:FMN binding"/>
    <property type="evidence" value="ECO:0007669"/>
    <property type="project" value="InterPro"/>
</dbReference>
<feature type="domain" description="Flavin reductase like" evidence="4">
    <location>
        <begin position="13"/>
        <end position="152"/>
    </location>
</feature>
<dbReference type="Pfam" id="PF01613">
    <property type="entry name" value="Flavin_Reduct"/>
    <property type="match status" value="1"/>
</dbReference>
<gene>
    <name evidence="5" type="ORF">ANME2D_01029</name>
</gene>
<name>A0A062VBA5_9EURY</name>
<dbReference type="InterPro" id="IPR052174">
    <property type="entry name" value="Flavoredoxin"/>
</dbReference>
<proteinExistence type="inferred from homology"/>
<dbReference type="SUPFAM" id="SSF50475">
    <property type="entry name" value="FMN-binding split barrel"/>
    <property type="match status" value="1"/>
</dbReference>
<keyword evidence="2" id="KW-0285">Flavoprotein</keyword>
<comment type="caution">
    <text evidence="5">The sequence shown here is derived from an EMBL/GenBank/DDBJ whole genome shotgun (WGS) entry which is preliminary data.</text>
</comment>
<protein>
    <submittedName>
        <fullName evidence="5">Conserved protein of DIM6/NTAB family</fullName>
    </submittedName>
</protein>
<dbReference type="InterPro" id="IPR012349">
    <property type="entry name" value="Split_barrel_FMN-bd"/>
</dbReference>
<evidence type="ECO:0000256" key="3">
    <source>
        <dbReference type="ARBA" id="ARBA00038054"/>
    </source>
</evidence>
<comment type="similarity">
    <text evidence="3">Belongs to the flavoredoxin family.</text>
</comment>
<comment type="cofactor">
    <cofactor evidence="1">
        <name>FMN</name>
        <dbReference type="ChEBI" id="CHEBI:58210"/>
    </cofactor>
</comment>
<dbReference type="PANTHER" id="PTHR43567:SF1">
    <property type="entry name" value="FLAVOREDOXIN"/>
    <property type="match status" value="1"/>
</dbReference>
<dbReference type="AlphaFoldDB" id="A0A062VBA5"/>
<evidence type="ECO:0000313" key="5">
    <source>
        <dbReference type="EMBL" id="KCZ72600.1"/>
    </source>
</evidence>
<accession>A0A062VBA5</accession>
<organism evidence="5 6">
    <name type="scientific">Candidatus Methanoperedens nitratireducens</name>
    <dbReference type="NCBI Taxonomy" id="1392998"/>
    <lineage>
        <taxon>Archaea</taxon>
        <taxon>Methanobacteriati</taxon>
        <taxon>Methanobacteriota</taxon>
        <taxon>Stenosarchaea group</taxon>
        <taxon>Methanomicrobia</taxon>
        <taxon>Methanosarcinales</taxon>
        <taxon>ANME-2 cluster</taxon>
        <taxon>Candidatus Methanoperedentaceae</taxon>
        <taxon>Candidatus Methanoperedens</taxon>
    </lineage>
</organism>
<dbReference type="Gene3D" id="2.30.110.10">
    <property type="entry name" value="Electron Transport, Fmn-binding Protein, Chain A"/>
    <property type="match status" value="1"/>
</dbReference>